<dbReference type="GO" id="GO:0022848">
    <property type="term" value="F:acetylcholine-gated monoatomic cation-selective channel activity"/>
    <property type="evidence" value="ECO:0007669"/>
    <property type="project" value="InterPro"/>
</dbReference>
<evidence type="ECO:0000313" key="20">
    <source>
        <dbReference type="EMBL" id="CAD6198724.1"/>
    </source>
</evidence>
<organism evidence="20 21">
    <name type="scientific">Caenorhabditis auriculariae</name>
    <dbReference type="NCBI Taxonomy" id="2777116"/>
    <lineage>
        <taxon>Eukaryota</taxon>
        <taxon>Metazoa</taxon>
        <taxon>Ecdysozoa</taxon>
        <taxon>Nematoda</taxon>
        <taxon>Chromadorea</taxon>
        <taxon>Rhabditida</taxon>
        <taxon>Rhabditina</taxon>
        <taxon>Rhabditomorpha</taxon>
        <taxon>Rhabditoidea</taxon>
        <taxon>Rhabditidae</taxon>
        <taxon>Peloderinae</taxon>
        <taxon>Caenorhabditis</taxon>
    </lineage>
</organism>
<keyword evidence="5 17" id="KW-0732">Signal</keyword>
<dbReference type="OrthoDB" id="5975154at2759"/>
<evidence type="ECO:0000313" key="21">
    <source>
        <dbReference type="Proteomes" id="UP000835052"/>
    </source>
</evidence>
<feature type="transmembrane region" description="Helical" evidence="17">
    <location>
        <begin position="279"/>
        <end position="297"/>
    </location>
</feature>
<keyword evidence="6 17" id="KW-1133">Transmembrane helix</keyword>
<dbReference type="Gene3D" id="2.70.170.10">
    <property type="entry name" value="Neurotransmitter-gated ion-channel ligand-binding domain"/>
    <property type="match status" value="1"/>
</dbReference>
<evidence type="ECO:0000259" key="18">
    <source>
        <dbReference type="Pfam" id="PF02931"/>
    </source>
</evidence>
<evidence type="ECO:0000256" key="8">
    <source>
        <dbReference type="ARBA" id="ARBA00023065"/>
    </source>
</evidence>
<feature type="chain" id="PRO_5035959424" evidence="17">
    <location>
        <begin position="26"/>
        <end position="536"/>
    </location>
</feature>
<feature type="domain" description="Neurotransmitter-gated ion-channel transmembrane" evidence="19">
    <location>
        <begin position="254"/>
        <end position="522"/>
    </location>
</feature>
<dbReference type="PROSITE" id="PS00236">
    <property type="entry name" value="NEUROTR_ION_CHANNEL"/>
    <property type="match status" value="1"/>
</dbReference>
<dbReference type="NCBIfam" id="TIGR00860">
    <property type="entry name" value="LIC"/>
    <property type="match status" value="1"/>
</dbReference>
<comment type="caution">
    <text evidence="20">The sequence shown here is derived from an EMBL/GenBank/DDBJ whole genome shotgun (WGS) entry which is preliminary data.</text>
</comment>
<dbReference type="InterPro" id="IPR038050">
    <property type="entry name" value="Neuro_actylchol_rec"/>
</dbReference>
<evidence type="ECO:0000256" key="13">
    <source>
        <dbReference type="ARBA" id="ARBA00023257"/>
    </source>
</evidence>
<evidence type="ECO:0000256" key="5">
    <source>
        <dbReference type="ARBA" id="ARBA00022729"/>
    </source>
</evidence>
<dbReference type="InterPro" id="IPR036734">
    <property type="entry name" value="Neur_chan_lig-bd_sf"/>
</dbReference>
<dbReference type="GO" id="GO:0045211">
    <property type="term" value="C:postsynaptic membrane"/>
    <property type="evidence" value="ECO:0007669"/>
    <property type="project" value="UniProtKB-SubCell"/>
</dbReference>
<dbReference type="AlphaFoldDB" id="A0A8S1HWP9"/>
<evidence type="ECO:0000256" key="1">
    <source>
        <dbReference type="ARBA" id="ARBA00009237"/>
    </source>
</evidence>
<evidence type="ECO:0000256" key="4">
    <source>
        <dbReference type="ARBA" id="ARBA00022692"/>
    </source>
</evidence>
<evidence type="ECO:0000256" key="10">
    <source>
        <dbReference type="ARBA" id="ARBA00023157"/>
    </source>
</evidence>
<dbReference type="InterPro" id="IPR006202">
    <property type="entry name" value="Neur_chan_lig-bd"/>
</dbReference>
<accession>A0A8S1HWP9</accession>
<keyword evidence="13" id="KW-0628">Postsynaptic cell membrane</keyword>
<dbReference type="Gene3D" id="1.20.58.390">
    <property type="entry name" value="Neurotransmitter-gated ion-channel transmembrane domain"/>
    <property type="match status" value="2"/>
</dbReference>
<evidence type="ECO:0000256" key="17">
    <source>
        <dbReference type="RuleBase" id="RU000687"/>
    </source>
</evidence>
<keyword evidence="8 17" id="KW-0406">Ion transport</keyword>
<dbReference type="SUPFAM" id="SSF63712">
    <property type="entry name" value="Nicotinic receptor ligand binding domain-like"/>
    <property type="match status" value="1"/>
</dbReference>
<dbReference type="InterPro" id="IPR002394">
    <property type="entry name" value="Nicotinic_acetylcholine_rcpt"/>
</dbReference>
<evidence type="ECO:0000256" key="12">
    <source>
        <dbReference type="ARBA" id="ARBA00023180"/>
    </source>
</evidence>
<keyword evidence="9 17" id="KW-0472">Membrane</keyword>
<proteinExistence type="inferred from homology"/>
<name>A0A8S1HWP9_9PELO</name>
<evidence type="ECO:0000256" key="9">
    <source>
        <dbReference type="ARBA" id="ARBA00023136"/>
    </source>
</evidence>
<evidence type="ECO:0000256" key="16">
    <source>
        <dbReference type="ARBA" id="ARBA00034104"/>
    </source>
</evidence>
<gene>
    <name evidence="20" type="ORF">CAUJ_LOCUS14630</name>
</gene>
<keyword evidence="12" id="KW-0325">Glycoprotein</keyword>
<reference evidence="20" key="1">
    <citation type="submission" date="2020-10" db="EMBL/GenBank/DDBJ databases">
        <authorList>
            <person name="Kikuchi T."/>
        </authorList>
    </citation>
    <scope>NUCLEOTIDE SEQUENCE</scope>
    <source>
        <strain evidence="20">NKZ352</strain>
    </source>
</reference>
<evidence type="ECO:0000256" key="2">
    <source>
        <dbReference type="ARBA" id="ARBA00022448"/>
    </source>
</evidence>
<dbReference type="SUPFAM" id="SSF90112">
    <property type="entry name" value="Neurotransmitter-gated ion-channel transmembrane pore"/>
    <property type="match status" value="1"/>
</dbReference>
<dbReference type="CDD" id="cd18997">
    <property type="entry name" value="LGIC_ECD_nAChR"/>
    <property type="match status" value="1"/>
</dbReference>
<dbReference type="PRINTS" id="PR00252">
    <property type="entry name" value="NRIONCHANNEL"/>
</dbReference>
<comment type="subcellular location">
    <subcellularLocation>
        <location evidence="16">Postsynaptic cell membrane</location>
        <topology evidence="16">Multi-pass membrane protein</topology>
    </subcellularLocation>
</comment>
<comment type="similarity">
    <text evidence="1">Belongs to the ligand-gated ion channel (TC 1.A.9) family. Acetylcholine receptor (TC 1.A.9.1) subfamily.</text>
</comment>
<dbReference type="Proteomes" id="UP000835052">
    <property type="component" value="Unassembled WGS sequence"/>
</dbReference>
<sequence>MRLSQVLRVVHVVLLLELCSDEVVGSKIEAKLYRDLLSNYSAWVRPVRNPKKALMVSMRVYLQQILNVDAKHQMVEVNAWLKYVWTDYRLRWRPVDYDNISTIRFLGGEEQIWQPDILLYNRYIDNEQESFDSTYKANIVVYSDGLVNWIPPGIFKLSCKMDITLFPFDEQICFMKFGSWTYHGFALDLRIDSVDNDEPSADLSTFISNGEWHLVQAPAVREEKFYKCCREPYPTVRFFLHMRRRTIFYLFNVLLPSLLVSFMSLLAFCLPATDMSEKIGLQTTILLSVCFFLTILSEMTPTTSEAVPLLGVFFSVVTFIVSISTTFTILVLNIRYRQFGNHAMAPVFRTMFLEFLPWLMMMRRPEHHFHKAGVSKIAEQDECVQCSERREFSEVRRSDGEDDAIANLCPFPTEKLSIGRKVGDGLFVHRRCNAHEKSRTEKFERGMKACERAIHEENPELAQTLLSTIKLYEVIVDQVARIRRRIAIKRERKDVEEEWKFAAMALDRFCLLLFSVLMLVCCAAVIFLPPSVKIFE</sequence>
<evidence type="ECO:0000256" key="11">
    <source>
        <dbReference type="ARBA" id="ARBA00023170"/>
    </source>
</evidence>
<dbReference type="FunFam" id="2.70.170.10:FF:000016">
    <property type="entry name" value="Nicotinic acetylcholine receptor subunit"/>
    <property type="match status" value="1"/>
</dbReference>
<keyword evidence="10" id="KW-1015">Disulfide bond</keyword>
<dbReference type="EMBL" id="CAJGYM010000136">
    <property type="protein sequence ID" value="CAD6198724.1"/>
    <property type="molecule type" value="Genomic_DNA"/>
</dbReference>
<dbReference type="CDD" id="cd19051">
    <property type="entry name" value="LGIC_TM_cation"/>
    <property type="match status" value="1"/>
</dbReference>
<dbReference type="InterPro" id="IPR036719">
    <property type="entry name" value="Neuro-gated_channel_TM_sf"/>
</dbReference>
<evidence type="ECO:0000256" key="15">
    <source>
        <dbReference type="ARBA" id="ARBA00023303"/>
    </source>
</evidence>
<dbReference type="InterPro" id="IPR006201">
    <property type="entry name" value="Neur_channel"/>
</dbReference>
<protein>
    <submittedName>
        <fullName evidence="20">Uncharacterized protein</fullName>
    </submittedName>
</protein>
<keyword evidence="15 17" id="KW-0407">Ion channel</keyword>
<keyword evidence="11" id="KW-0675">Receptor</keyword>
<keyword evidence="14" id="KW-1071">Ligand-gated ion channel</keyword>
<keyword evidence="3" id="KW-1003">Cell membrane</keyword>
<evidence type="ECO:0000256" key="14">
    <source>
        <dbReference type="ARBA" id="ARBA00023286"/>
    </source>
</evidence>
<dbReference type="InterPro" id="IPR006029">
    <property type="entry name" value="Neurotrans-gated_channel_TM"/>
</dbReference>
<evidence type="ECO:0000256" key="7">
    <source>
        <dbReference type="ARBA" id="ARBA00023018"/>
    </source>
</evidence>
<evidence type="ECO:0000256" key="3">
    <source>
        <dbReference type="ARBA" id="ARBA00022475"/>
    </source>
</evidence>
<dbReference type="GO" id="GO:0004888">
    <property type="term" value="F:transmembrane signaling receptor activity"/>
    <property type="evidence" value="ECO:0007669"/>
    <property type="project" value="InterPro"/>
</dbReference>
<dbReference type="PANTHER" id="PTHR18945">
    <property type="entry name" value="NEUROTRANSMITTER GATED ION CHANNEL"/>
    <property type="match status" value="1"/>
</dbReference>
<keyword evidence="4 17" id="KW-0812">Transmembrane</keyword>
<feature type="transmembrane region" description="Helical" evidence="17">
    <location>
        <begin position="247"/>
        <end position="273"/>
    </location>
</feature>
<keyword evidence="7" id="KW-0770">Synapse</keyword>
<keyword evidence="2 17" id="KW-0813">Transport</keyword>
<feature type="domain" description="Neurotransmitter-gated ion-channel ligand-binding" evidence="18">
    <location>
        <begin position="30"/>
        <end position="246"/>
    </location>
</feature>
<feature type="transmembrane region" description="Helical" evidence="17">
    <location>
        <begin position="509"/>
        <end position="528"/>
    </location>
</feature>
<evidence type="ECO:0000256" key="6">
    <source>
        <dbReference type="ARBA" id="ARBA00022989"/>
    </source>
</evidence>
<keyword evidence="21" id="KW-1185">Reference proteome</keyword>
<feature type="signal peptide" evidence="17">
    <location>
        <begin position="1"/>
        <end position="25"/>
    </location>
</feature>
<feature type="transmembrane region" description="Helical" evidence="17">
    <location>
        <begin position="309"/>
        <end position="331"/>
    </location>
</feature>
<evidence type="ECO:0000259" key="19">
    <source>
        <dbReference type="Pfam" id="PF02932"/>
    </source>
</evidence>
<dbReference type="InterPro" id="IPR018000">
    <property type="entry name" value="Neurotransmitter_ion_chnl_CS"/>
</dbReference>
<dbReference type="Pfam" id="PF02932">
    <property type="entry name" value="Neur_chan_memb"/>
    <property type="match status" value="1"/>
</dbReference>
<dbReference type="PRINTS" id="PR00254">
    <property type="entry name" value="NICOTINICR"/>
</dbReference>
<dbReference type="Pfam" id="PF02931">
    <property type="entry name" value="Neur_chan_LBD"/>
    <property type="match status" value="1"/>
</dbReference>